<comment type="subunit">
    <text evidence="14">The 26S proteasome consists of a 20S proteasome core and two 19S regulatory subunits. The 20S proteasome core is a barrel-shaped complex made of 28 subunits that are arranged in four stacked rings. The two outer rings are each formed by seven alpha subunits, and the two inner rings are formed by seven beta subunits. The proteolytic activity is exerted by three beta-subunits PSMB5, PSMB6 and PSMB7. Directly interacts with POMP. Interacts with ABCB1 and TAP1.</text>
</comment>
<keyword evidence="16" id="KW-1185">Reference proteome</keyword>
<evidence type="ECO:0000313" key="16">
    <source>
        <dbReference type="Proteomes" id="UP000694405"/>
    </source>
</evidence>
<dbReference type="Ensembl" id="ENSMUNT00000014574.2">
    <property type="protein sequence ID" value="ENSMUNP00000012610.2"/>
    <property type="gene ID" value="ENSMUNG00000009874.2"/>
</dbReference>
<dbReference type="Proteomes" id="UP000694405">
    <property type="component" value="Chromosome 15"/>
</dbReference>
<dbReference type="CDD" id="cd03761">
    <property type="entry name" value="proteasome_beta_type_5"/>
    <property type="match status" value="1"/>
</dbReference>
<dbReference type="InterPro" id="IPR000243">
    <property type="entry name" value="Pept_T1A_subB"/>
</dbReference>
<dbReference type="GO" id="GO:0051603">
    <property type="term" value="P:proteolysis involved in protein catabolic process"/>
    <property type="evidence" value="ECO:0007669"/>
    <property type="project" value="InterPro"/>
</dbReference>
<keyword evidence="12" id="KW-0865">Zymogen</keyword>
<evidence type="ECO:0000256" key="4">
    <source>
        <dbReference type="ARBA" id="ARBA00004496"/>
    </source>
</evidence>
<keyword evidence="8" id="KW-0645">Protease</keyword>
<evidence type="ECO:0000313" key="15">
    <source>
        <dbReference type="Ensembl" id="ENSMUNP00000012610.2"/>
    </source>
</evidence>
<evidence type="ECO:0000256" key="13">
    <source>
        <dbReference type="ARBA" id="ARBA00023242"/>
    </source>
</evidence>
<dbReference type="Gene3D" id="3.60.20.10">
    <property type="entry name" value="Glutamine Phosphoribosylpyrophosphate, subunit 1, domain 1"/>
    <property type="match status" value="1"/>
</dbReference>
<dbReference type="Pfam" id="PF00227">
    <property type="entry name" value="Proteasome"/>
    <property type="match status" value="1"/>
</dbReference>
<sequence>MGLQNPQIPPCPPIDPPYPPPPLGLIGSNSGTPDFHIPPYTPYISIYSPIEPHVRTLVLYIPPYPPIFPSRTPRNPHILPYPSIDPHVRTPDPPNPAVAVPLQLPHGVVLAVDSRATAGSYVASQSVQKVLEVSARVLGTLAGGAADCAFWQRVLARQCRVYRLRHRQHASVAAAAKLLANMVYQYKGMGLSMGTMIGGWDKRGPGLYYVDSDGTRVPGTAFAVGSGSPYAYGVLDRGYHPELELEAACALARRAIFQAAHRDAYSGGRVSVYHVGPEGWRCISCDNVAELQERGRVDLRWNW</sequence>
<evidence type="ECO:0000256" key="12">
    <source>
        <dbReference type="ARBA" id="ARBA00023145"/>
    </source>
</evidence>
<evidence type="ECO:0000256" key="14">
    <source>
        <dbReference type="ARBA" id="ARBA00046629"/>
    </source>
</evidence>
<dbReference type="PROSITE" id="PS51476">
    <property type="entry name" value="PROTEASOME_BETA_2"/>
    <property type="match status" value="1"/>
</dbReference>
<dbReference type="InterPro" id="IPR023333">
    <property type="entry name" value="Proteasome_suB-type"/>
</dbReference>
<evidence type="ECO:0000256" key="2">
    <source>
        <dbReference type="ARBA" id="ARBA00003802"/>
    </source>
</evidence>
<dbReference type="EC" id="3.4.25.1" evidence="5"/>
<accession>A0A8C6NBZ8</accession>
<dbReference type="InterPro" id="IPR029055">
    <property type="entry name" value="Ntn_hydrolases_N"/>
</dbReference>
<accession>A0A8V5HBK8</accession>
<evidence type="ECO:0000256" key="7">
    <source>
        <dbReference type="ARBA" id="ARBA00022490"/>
    </source>
</evidence>
<dbReference type="PANTHER" id="PTHR32194">
    <property type="entry name" value="METALLOPROTEASE TLDD"/>
    <property type="match status" value="1"/>
</dbReference>
<dbReference type="SUPFAM" id="SSF56235">
    <property type="entry name" value="N-terminal nucleophile aminohydrolases (Ntn hydrolases)"/>
    <property type="match status" value="1"/>
</dbReference>
<evidence type="ECO:0000256" key="11">
    <source>
        <dbReference type="ARBA" id="ARBA00022942"/>
    </source>
</evidence>
<name>A0A8C6NBZ8_MELUD</name>
<keyword evidence="13" id="KW-0539">Nucleus</keyword>
<evidence type="ECO:0000256" key="5">
    <source>
        <dbReference type="ARBA" id="ARBA00012039"/>
    </source>
</evidence>
<protein>
    <recommendedName>
        <fullName evidence="6">Proteasome subunit beta type-5</fullName>
        <ecNumber evidence="5">3.4.25.1</ecNumber>
    </recommendedName>
</protein>
<reference evidence="15" key="3">
    <citation type="submission" date="2025-09" db="UniProtKB">
        <authorList>
            <consortium name="Ensembl"/>
        </authorList>
    </citation>
    <scope>IDENTIFICATION</scope>
</reference>
<evidence type="ECO:0000256" key="6">
    <source>
        <dbReference type="ARBA" id="ARBA00016158"/>
    </source>
</evidence>
<keyword evidence="10" id="KW-0378">Hydrolase</keyword>
<keyword evidence="11" id="KW-0647">Proteasome</keyword>
<dbReference type="GO" id="GO:0004298">
    <property type="term" value="F:threonine-type endopeptidase activity"/>
    <property type="evidence" value="ECO:0007669"/>
    <property type="project" value="UniProtKB-KW"/>
</dbReference>
<comment type="subcellular location">
    <subcellularLocation>
        <location evidence="4">Cytoplasm</location>
    </subcellularLocation>
    <subcellularLocation>
        <location evidence="3">Nucleus</location>
    </subcellularLocation>
</comment>
<comment type="function">
    <text evidence="2">Component of the 20S core proteasome complex involved in the proteolytic degradation of most intracellular proteins. This complex plays numerous essential roles within the cell by associating with different regulatory particles. Associated with two 19S regulatory particles, forms the 26S proteasome and thus participates in the ATP-dependent degradation of ubiquitinated proteins. The 26S proteasome plays a key role in the maintenance of protein homeostasis by removing misfolded or damaged proteins that could impair cellular functions, and by removing proteins whose functions are no longer required. Associated with the PA200 or PA28, the 20S proteasome mediates ubiquitin-independent protein degradation. This type of proteolysis is required in several pathways including spermatogenesis (20S-PA200 complex) or generation of a subset of MHC class I-presented antigenic peptides (20S-PA28 complex). Within the 20S core complex, PSMB5 displays a chymotrypsin-like activity.</text>
</comment>
<evidence type="ECO:0000256" key="8">
    <source>
        <dbReference type="ARBA" id="ARBA00022670"/>
    </source>
</evidence>
<dbReference type="PANTHER" id="PTHR32194:SF11">
    <property type="entry name" value="PROTEASOME SUBUNIT BETA"/>
    <property type="match status" value="1"/>
</dbReference>
<evidence type="ECO:0000256" key="1">
    <source>
        <dbReference type="ARBA" id="ARBA00001198"/>
    </source>
</evidence>
<reference evidence="15" key="2">
    <citation type="submission" date="2025-08" db="UniProtKB">
        <authorList>
            <consortium name="Ensembl"/>
        </authorList>
    </citation>
    <scope>IDENTIFICATION</scope>
</reference>
<organism evidence="15 16">
    <name type="scientific">Melopsittacus undulatus</name>
    <name type="common">Budgerigar</name>
    <name type="synonym">Psittacus undulatus</name>
    <dbReference type="NCBI Taxonomy" id="13146"/>
    <lineage>
        <taxon>Eukaryota</taxon>
        <taxon>Metazoa</taxon>
        <taxon>Chordata</taxon>
        <taxon>Craniata</taxon>
        <taxon>Vertebrata</taxon>
        <taxon>Euteleostomi</taxon>
        <taxon>Archelosauria</taxon>
        <taxon>Archosauria</taxon>
        <taxon>Dinosauria</taxon>
        <taxon>Saurischia</taxon>
        <taxon>Theropoda</taxon>
        <taxon>Coelurosauria</taxon>
        <taxon>Aves</taxon>
        <taxon>Neognathae</taxon>
        <taxon>Neoaves</taxon>
        <taxon>Telluraves</taxon>
        <taxon>Australaves</taxon>
        <taxon>Psittaciformes</taxon>
        <taxon>Psittaculidae</taxon>
        <taxon>Melopsittacus</taxon>
    </lineage>
</organism>
<evidence type="ECO:0000256" key="10">
    <source>
        <dbReference type="ARBA" id="ARBA00022801"/>
    </source>
</evidence>
<keyword evidence="7" id="KW-0963">Cytoplasm</keyword>
<dbReference type="PRINTS" id="PR00141">
    <property type="entry name" value="PROTEASOME"/>
</dbReference>
<dbReference type="AlphaFoldDB" id="A0A8C6NBZ8"/>
<reference evidence="15" key="1">
    <citation type="submission" date="2020-03" db="EMBL/GenBank/DDBJ databases">
        <title>Melopsittacus undulatus (budgerigar) genome, bMelUnd1, maternal haplotype with Z.</title>
        <authorList>
            <person name="Gedman G."/>
            <person name="Mountcastle J."/>
            <person name="Haase B."/>
            <person name="Formenti G."/>
            <person name="Wright T."/>
            <person name="Apodaca J."/>
            <person name="Pelan S."/>
            <person name="Chow W."/>
            <person name="Rhie A."/>
            <person name="Howe K."/>
            <person name="Fedrigo O."/>
            <person name="Jarvis E.D."/>
        </authorList>
    </citation>
    <scope>NUCLEOTIDE SEQUENCE [LARGE SCALE GENOMIC DNA]</scope>
</reference>
<evidence type="ECO:0000256" key="9">
    <source>
        <dbReference type="ARBA" id="ARBA00022698"/>
    </source>
</evidence>
<evidence type="ECO:0000256" key="3">
    <source>
        <dbReference type="ARBA" id="ARBA00004123"/>
    </source>
</evidence>
<dbReference type="GO" id="GO:0005737">
    <property type="term" value="C:cytoplasm"/>
    <property type="evidence" value="ECO:0007669"/>
    <property type="project" value="UniProtKB-SubCell"/>
</dbReference>
<comment type="catalytic activity">
    <reaction evidence="1">
        <text>Cleavage of peptide bonds with very broad specificity.</text>
        <dbReference type="EC" id="3.4.25.1"/>
    </reaction>
</comment>
<dbReference type="GO" id="GO:0005634">
    <property type="term" value="C:nucleus"/>
    <property type="evidence" value="ECO:0007669"/>
    <property type="project" value="UniProtKB-SubCell"/>
</dbReference>
<keyword evidence="9" id="KW-0888">Threonine protease</keyword>
<dbReference type="GO" id="GO:0005839">
    <property type="term" value="C:proteasome core complex"/>
    <property type="evidence" value="ECO:0007669"/>
    <property type="project" value="InterPro"/>
</dbReference>
<proteinExistence type="predicted"/>
<dbReference type="InterPro" id="IPR001353">
    <property type="entry name" value="Proteasome_sua/b"/>
</dbReference>